<organism evidence="2 3">
    <name type="scientific">Chromatium okenii</name>
    <dbReference type="NCBI Taxonomy" id="61644"/>
    <lineage>
        <taxon>Bacteria</taxon>
        <taxon>Pseudomonadati</taxon>
        <taxon>Pseudomonadota</taxon>
        <taxon>Gammaproteobacteria</taxon>
        <taxon>Chromatiales</taxon>
        <taxon>Chromatiaceae</taxon>
        <taxon>Chromatium</taxon>
    </lineage>
</organism>
<accession>A0A2S7XRF8</accession>
<dbReference type="AlphaFoldDB" id="A0A2S7XRF8"/>
<dbReference type="EMBL" id="PPGH01000035">
    <property type="protein sequence ID" value="PQJ96334.1"/>
    <property type="molecule type" value="Genomic_DNA"/>
</dbReference>
<reference evidence="2 3" key="1">
    <citation type="submission" date="2018-01" db="EMBL/GenBank/DDBJ databases">
        <title>The complete genome sequence of Chromatium okenii LaCa, a purple sulfur bacterium with a turbulent life.</title>
        <authorList>
            <person name="Luedin S.M."/>
            <person name="Liechti N."/>
            <person name="Storelli N."/>
            <person name="Danza F."/>
            <person name="Wittwer M."/>
            <person name="Pothier J.F."/>
            <person name="Tonolla M.A."/>
        </authorList>
    </citation>
    <scope>NUCLEOTIDE SEQUENCE [LARGE SCALE GENOMIC DNA]</scope>
    <source>
        <strain evidence="2 3">LaCa</strain>
    </source>
</reference>
<protein>
    <submittedName>
        <fullName evidence="2">Uncharacterized protein</fullName>
    </submittedName>
</protein>
<evidence type="ECO:0000313" key="2">
    <source>
        <dbReference type="EMBL" id="PQJ96334.1"/>
    </source>
</evidence>
<feature type="region of interest" description="Disordered" evidence="1">
    <location>
        <begin position="21"/>
        <end position="46"/>
    </location>
</feature>
<proteinExistence type="predicted"/>
<sequence>MGWKGLIIGGPIGWLIEEALSGSSSSSSSSDEERRRLERQAKEERAQKERDFILSCVKTELTGLCEEHVSGANSIQVSSFDKLREAFKTNPQNNPILRQLQQQMNESQDAIKGRLEILRLEQELNALRLAKQALSELDLESF</sequence>
<evidence type="ECO:0000313" key="3">
    <source>
        <dbReference type="Proteomes" id="UP000239936"/>
    </source>
</evidence>
<dbReference type="RefSeq" id="WP_105073959.1">
    <property type="nucleotide sequence ID" value="NZ_JAFLKP010000387.1"/>
</dbReference>
<gene>
    <name evidence="2" type="ORF">CXB77_11400</name>
</gene>
<name>A0A2S7XRF8_9GAMM</name>
<keyword evidence="3" id="KW-1185">Reference proteome</keyword>
<feature type="compositionally biased region" description="Basic and acidic residues" evidence="1">
    <location>
        <begin position="31"/>
        <end position="46"/>
    </location>
</feature>
<dbReference type="Proteomes" id="UP000239936">
    <property type="component" value="Unassembled WGS sequence"/>
</dbReference>
<evidence type="ECO:0000256" key="1">
    <source>
        <dbReference type="SAM" id="MobiDB-lite"/>
    </source>
</evidence>
<comment type="caution">
    <text evidence="2">The sequence shown here is derived from an EMBL/GenBank/DDBJ whole genome shotgun (WGS) entry which is preliminary data.</text>
</comment>